<dbReference type="EMBL" id="CM056819">
    <property type="protein sequence ID" value="KAJ8624754.1"/>
    <property type="molecule type" value="Genomic_DNA"/>
</dbReference>
<organism evidence="1 2">
    <name type="scientific">Persea americana</name>
    <name type="common">Avocado</name>
    <dbReference type="NCBI Taxonomy" id="3435"/>
    <lineage>
        <taxon>Eukaryota</taxon>
        <taxon>Viridiplantae</taxon>
        <taxon>Streptophyta</taxon>
        <taxon>Embryophyta</taxon>
        <taxon>Tracheophyta</taxon>
        <taxon>Spermatophyta</taxon>
        <taxon>Magnoliopsida</taxon>
        <taxon>Magnoliidae</taxon>
        <taxon>Laurales</taxon>
        <taxon>Lauraceae</taxon>
        <taxon>Persea</taxon>
    </lineage>
</organism>
<comment type="caution">
    <text evidence="1">The sequence shown here is derived from an EMBL/GenBank/DDBJ whole genome shotgun (WGS) entry which is preliminary data.</text>
</comment>
<keyword evidence="2" id="KW-1185">Reference proteome</keyword>
<dbReference type="Proteomes" id="UP001234297">
    <property type="component" value="Chromosome 11"/>
</dbReference>
<gene>
    <name evidence="1" type="ORF">MRB53_033284</name>
</gene>
<protein>
    <submittedName>
        <fullName evidence="1">Uncharacterized protein</fullName>
    </submittedName>
</protein>
<evidence type="ECO:0000313" key="1">
    <source>
        <dbReference type="EMBL" id="KAJ8624754.1"/>
    </source>
</evidence>
<name>A0ACC2KU91_PERAE</name>
<sequence>MSFKQKRQSRNIKNMYLRPGALAQLRYSRTTIKSCADISKKRVWMFDTDNMKEDLSLTIKVAKHSPSVLSSKVTRCRPMVDPMDVVKPKNLSGTPRTPVTANWEFDSRLESLPMDILVKILCHLQHDQLKAVILVSKRITSAVLLAKEWHFNYITPDRSRQEMLRAKKILLNEHGHSLSSVDGKGMWASIPCTPKAPKQGHRIALRINTKEMQQIAADLFHESAFPSRCMMPPRSLNPTCNSLAPSRVLFSEDELCQAVAQNKLL</sequence>
<evidence type="ECO:0000313" key="2">
    <source>
        <dbReference type="Proteomes" id="UP001234297"/>
    </source>
</evidence>
<proteinExistence type="predicted"/>
<reference evidence="1 2" key="1">
    <citation type="journal article" date="2022" name="Hortic Res">
        <title>A haplotype resolved chromosomal level avocado genome allows analysis of novel avocado genes.</title>
        <authorList>
            <person name="Nath O."/>
            <person name="Fletcher S.J."/>
            <person name="Hayward A."/>
            <person name="Shaw L.M."/>
            <person name="Masouleh A.K."/>
            <person name="Furtado A."/>
            <person name="Henry R.J."/>
            <person name="Mitter N."/>
        </authorList>
    </citation>
    <scope>NUCLEOTIDE SEQUENCE [LARGE SCALE GENOMIC DNA]</scope>
    <source>
        <strain evidence="2">cv. Hass</strain>
    </source>
</reference>
<accession>A0ACC2KU91</accession>